<dbReference type="AlphaFoldDB" id="A0AAV9R935"/>
<evidence type="ECO:0000313" key="3">
    <source>
        <dbReference type="Proteomes" id="UP001311232"/>
    </source>
</evidence>
<accession>A0AAV9R935</accession>
<comment type="caution">
    <text evidence="2">The sequence shown here is derived from an EMBL/GenBank/DDBJ whole genome shotgun (WGS) entry which is preliminary data.</text>
</comment>
<evidence type="ECO:0000313" key="2">
    <source>
        <dbReference type="EMBL" id="KAK5605788.1"/>
    </source>
</evidence>
<gene>
    <name evidence="2" type="ORF">CRENBAI_005993</name>
</gene>
<feature type="compositionally biased region" description="Basic residues" evidence="1">
    <location>
        <begin position="24"/>
        <end position="39"/>
    </location>
</feature>
<protein>
    <submittedName>
        <fullName evidence="2">Uncharacterized protein</fullName>
    </submittedName>
</protein>
<dbReference type="Proteomes" id="UP001311232">
    <property type="component" value="Unassembled WGS sequence"/>
</dbReference>
<proteinExistence type="predicted"/>
<organism evidence="2 3">
    <name type="scientific">Crenichthys baileyi</name>
    <name type="common">White River springfish</name>
    <dbReference type="NCBI Taxonomy" id="28760"/>
    <lineage>
        <taxon>Eukaryota</taxon>
        <taxon>Metazoa</taxon>
        <taxon>Chordata</taxon>
        <taxon>Craniata</taxon>
        <taxon>Vertebrata</taxon>
        <taxon>Euteleostomi</taxon>
        <taxon>Actinopterygii</taxon>
        <taxon>Neopterygii</taxon>
        <taxon>Teleostei</taxon>
        <taxon>Neoteleostei</taxon>
        <taxon>Acanthomorphata</taxon>
        <taxon>Ovalentaria</taxon>
        <taxon>Atherinomorphae</taxon>
        <taxon>Cyprinodontiformes</taxon>
        <taxon>Goodeidae</taxon>
        <taxon>Crenichthys</taxon>
    </lineage>
</organism>
<reference evidence="2 3" key="1">
    <citation type="submission" date="2021-06" db="EMBL/GenBank/DDBJ databases">
        <authorList>
            <person name="Palmer J.M."/>
        </authorList>
    </citation>
    <scope>NUCLEOTIDE SEQUENCE [LARGE SCALE GENOMIC DNA]</scope>
    <source>
        <strain evidence="2 3">MEX-2019</strain>
        <tissue evidence="2">Muscle</tissue>
    </source>
</reference>
<keyword evidence="3" id="KW-1185">Reference proteome</keyword>
<dbReference type="EMBL" id="JAHHUM010002159">
    <property type="protein sequence ID" value="KAK5605788.1"/>
    <property type="molecule type" value="Genomic_DNA"/>
</dbReference>
<feature type="region of interest" description="Disordered" evidence="1">
    <location>
        <begin position="1"/>
        <end position="39"/>
    </location>
</feature>
<name>A0AAV9R935_9TELE</name>
<feature type="compositionally biased region" description="Basic and acidic residues" evidence="1">
    <location>
        <begin position="1"/>
        <end position="23"/>
    </location>
</feature>
<sequence length="171" mass="19250">MQSEALRKIQTKAEAEISREGRRERKRVCLPPRASKKTRQGYPDLEIEVQEKLALQAFSWGHGPARLSEHICVHSLDSFSAVLAEVERVEPMLSIKNDSPGARLYAAQTSTESDEEEASLTNANLLLDGKYHAGGVGDDKEEWSAIYVENWVIWLVTVQLQFHVKETCCPL</sequence>
<evidence type="ECO:0000256" key="1">
    <source>
        <dbReference type="SAM" id="MobiDB-lite"/>
    </source>
</evidence>